<keyword evidence="1" id="KW-0812">Transmembrane</keyword>
<protein>
    <submittedName>
        <fullName evidence="4">O-acyltransferase</fullName>
    </submittedName>
</protein>
<feature type="transmembrane region" description="Helical" evidence="1">
    <location>
        <begin position="259"/>
        <end position="280"/>
    </location>
</feature>
<dbReference type="InterPro" id="IPR002656">
    <property type="entry name" value="Acyl_transf_3_dom"/>
</dbReference>
<feature type="signal peptide" evidence="2">
    <location>
        <begin position="1"/>
        <end position="22"/>
    </location>
</feature>
<organism evidence="4 5">
    <name type="scientific">Anaeramoeba ignava</name>
    <name type="common">Anaerobic marine amoeba</name>
    <dbReference type="NCBI Taxonomy" id="1746090"/>
    <lineage>
        <taxon>Eukaryota</taxon>
        <taxon>Metamonada</taxon>
        <taxon>Anaeramoebidae</taxon>
        <taxon>Anaeramoeba</taxon>
    </lineage>
</organism>
<dbReference type="PANTHER" id="PTHR11161">
    <property type="entry name" value="O-ACYLTRANSFERASE"/>
    <property type="match status" value="1"/>
</dbReference>
<feature type="transmembrane region" description="Helical" evidence="1">
    <location>
        <begin position="447"/>
        <end position="465"/>
    </location>
</feature>
<feature type="transmembrane region" description="Helical" evidence="1">
    <location>
        <begin position="548"/>
        <end position="567"/>
    </location>
</feature>
<keyword evidence="1" id="KW-1133">Transmembrane helix</keyword>
<dbReference type="AlphaFoldDB" id="A0A9Q0LBG7"/>
<comment type="caution">
    <text evidence="4">The sequence shown here is derived from an EMBL/GenBank/DDBJ whole genome shotgun (WGS) entry which is preliminary data.</text>
</comment>
<dbReference type="Proteomes" id="UP001149090">
    <property type="component" value="Unassembled WGS sequence"/>
</dbReference>
<accession>A0A9Q0LBG7</accession>
<feature type="chain" id="PRO_5040474599" evidence="2">
    <location>
        <begin position="23"/>
        <end position="708"/>
    </location>
</feature>
<name>A0A9Q0LBG7_ANAIG</name>
<gene>
    <name evidence="4" type="ORF">M0811_02225</name>
</gene>
<dbReference type="InterPro" id="IPR052728">
    <property type="entry name" value="O2_lipid_transport_reg"/>
</dbReference>
<feature type="transmembrane region" description="Helical" evidence="1">
    <location>
        <begin position="631"/>
        <end position="650"/>
    </location>
</feature>
<dbReference type="GO" id="GO:0016747">
    <property type="term" value="F:acyltransferase activity, transferring groups other than amino-acyl groups"/>
    <property type="evidence" value="ECO:0007669"/>
    <property type="project" value="InterPro"/>
</dbReference>
<evidence type="ECO:0000313" key="5">
    <source>
        <dbReference type="Proteomes" id="UP001149090"/>
    </source>
</evidence>
<feature type="transmembrane region" description="Helical" evidence="1">
    <location>
        <begin position="495"/>
        <end position="511"/>
    </location>
</feature>
<feature type="transmembrane region" description="Helical" evidence="1">
    <location>
        <begin position="662"/>
        <end position="684"/>
    </location>
</feature>
<reference evidence="4" key="1">
    <citation type="submission" date="2022-10" db="EMBL/GenBank/DDBJ databases">
        <title>Novel sulphate-reducing endosymbionts in the free-living metamonad Anaeramoeba.</title>
        <authorList>
            <person name="Jerlstrom-Hultqvist J."/>
            <person name="Cepicka I."/>
            <person name="Gallot-Lavallee L."/>
            <person name="Salas-Leiva D."/>
            <person name="Curtis B.A."/>
            <person name="Zahonova K."/>
            <person name="Pipaliya S."/>
            <person name="Dacks J."/>
            <person name="Roger A.J."/>
        </authorList>
    </citation>
    <scope>NUCLEOTIDE SEQUENCE</scope>
    <source>
        <strain evidence="4">BMAN</strain>
    </source>
</reference>
<dbReference type="Pfam" id="PF01757">
    <property type="entry name" value="Acyl_transf_3"/>
    <property type="match status" value="1"/>
</dbReference>
<keyword evidence="2" id="KW-0732">Signal</keyword>
<feature type="transmembrane region" description="Helical" evidence="1">
    <location>
        <begin position="312"/>
        <end position="334"/>
    </location>
</feature>
<feature type="domain" description="Acyltransferase 3" evidence="3">
    <location>
        <begin position="269"/>
        <end position="654"/>
    </location>
</feature>
<dbReference type="OrthoDB" id="207378at2759"/>
<keyword evidence="5" id="KW-1185">Reference proteome</keyword>
<feature type="transmembrane region" description="Helical" evidence="1">
    <location>
        <begin position="142"/>
        <end position="164"/>
    </location>
</feature>
<feature type="transmembrane region" description="Helical" evidence="1">
    <location>
        <begin position="587"/>
        <end position="610"/>
    </location>
</feature>
<feature type="transmembrane region" description="Helical" evidence="1">
    <location>
        <begin position="354"/>
        <end position="371"/>
    </location>
</feature>
<dbReference type="OMA" id="PELMYPE"/>
<proteinExistence type="predicted"/>
<sequence>MKQLFNIIILIIIVLEISVVNGQENCTTVYTKMFNFEVPDSYEAIYLATGKNIPKDAGDYELCWMLENTHHCIVDFVLDATVALLPLQWGFCFPDVCHPSEIPDALQIYLDHILPIPTTLITSTIEIHCLEDLQRDFSAGPVITIVLVVIVFILVVSAFFLAYFKFPQSKSIEGSQYFAVKSQQKNHENDSSDSAEISDNSKINKEEIINQKKDEERLEDNNWDQLDLKNKDSPKKSFLIKLLLSFNIFKNWRKMHKPYPFPEFSHFSFFRIISMFWIILGETISIQEVTGYRNIVYVISEDGPTTKWPFQFIMGAEFAADTFFVISGFLVTFYTIHKLKKKEFSFWKYYIHRFFRLFPVLFFVLIIYNNLSLHLSNGPYYHLVKDGLKNTCNKYWYSTLFFFNNFYPKDYNDECMNWCWYLANDVQFYIIAPIFSVLYIINQWIGFSIVGVFGIISLALNFYLVDHYNINFTLLDEDQYNTYRNKIYTKPYTRILPYLVGVGFAMATFSWKKLQPNRSEILEIEEQEKLVDKPKAFEKKKRITKIHYALSNIIFLVAFATMAVVQFSPYDNFKNLGNNWNNAQNAVYIGLSKLLWGLAVGLILLIFVYFHDTPSAFKKFLFFKIWVPISRLTYSVYVSHPVVMLMVIFSSRILFDYDTTPIFYNSIANVGTCYLIGFILYFLVEQPFMNLEKLIMKRFLNWGKSRSD</sequence>
<evidence type="ECO:0000313" key="4">
    <source>
        <dbReference type="EMBL" id="KAJ5069648.1"/>
    </source>
</evidence>
<evidence type="ECO:0000259" key="3">
    <source>
        <dbReference type="Pfam" id="PF01757"/>
    </source>
</evidence>
<dbReference type="PANTHER" id="PTHR11161:SF0">
    <property type="entry name" value="O-ACYLTRANSFERASE LIKE PROTEIN"/>
    <property type="match status" value="1"/>
</dbReference>
<evidence type="ECO:0000256" key="1">
    <source>
        <dbReference type="SAM" id="Phobius"/>
    </source>
</evidence>
<keyword evidence="1" id="KW-0472">Membrane</keyword>
<dbReference type="EMBL" id="JAPDFW010000103">
    <property type="protein sequence ID" value="KAJ5069648.1"/>
    <property type="molecule type" value="Genomic_DNA"/>
</dbReference>
<evidence type="ECO:0000256" key="2">
    <source>
        <dbReference type="SAM" id="SignalP"/>
    </source>
</evidence>